<protein>
    <submittedName>
        <fullName evidence="1">Uncharacterized protein</fullName>
    </submittedName>
</protein>
<evidence type="ECO:0000313" key="2">
    <source>
        <dbReference type="Proteomes" id="UP000257109"/>
    </source>
</evidence>
<organism evidence="1 2">
    <name type="scientific">Mucuna pruriens</name>
    <name type="common">Velvet bean</name>
    <name type="synonym">Dolichos pruriens</name>
    <dbReference type="NCBI Taxonomy" id="157652"/>
    <lineage>
        <taxon>Eukaryota</taxon>
        <taxon>Viridiplantae</taxon>
        <taxon>Streptophyta</taxon>
        <taxon>Embryophyta</taxon>
        <taxon>Tracheophyta</taxon>
        <taxon>Spermatophyta</taxon>
        <taxon>Magnoliopsida</taxon>
        <taxon>eudicotyledons</taxon>
        <taxon>Gunneridae</taxon>
        <taxon>Pentapetalae</taxon>
        <taxon>rosids</taxon>
        <taxon>fabids</taxon>
        <taxon>Fabales</taxon>
        <taxon>Fabaceae</taxon>
        <taxon>Papilionoideae</taxon>
        <taxon>50 kb inversion clade</taxon>
        <taxon>NPAAA clade</taxon>
        <taxon>indigoferoid/millettioid clade</taxon>
        <taxon>Phaseoleae</taxon>
        <taxon>Mucuna</taxon>
    </lineage>
</organism>
<dbReference type="AlphaFoldDB" id="A0A371GID3"/>
<reference evidence="1" key="1">
    <citation type="submission" date="2018-05" db="EMBL/GenBank/DDBJ databases">
        <title>Draft genome of Mucuna pruriens seed.</title>
        <authorList>
            <person name="Nnadi N.E."/>
            <person name="Vos R."/>
            <person name="Hasami M.H."/>
            <person name="Devisetty U.K."/>
            <person name="Aguiy J.C."/>
        </authorList>
    </citation>
    <scope>NUCLEOTIDE SEQUENCE [LARGE SCALE GENOMIC DNA]</scope>
    <source>
        <strain evidence="1">JCA_2017</strain>
    </source>
</reference>
<comment type="caution">
    <text evidence="1">The sequence shown here is derived from an EMBL/GenBank/DDBJ whole genome shotgun (WGS) entry which is preliminary data.</text>
</comment>
<feature type="non-terminal residue" evidence="1">
    <location>
        <position position="1"/>
    </location>
</feature>
<accession>A0A371GID3</accession>
<evidence type="ECO:0000313" key="1">
    <source>
        <dbReference type="EMBL" id="RDX90270.1"/>
    </source>
</evidence>
<dbReference type="Proteomes" id="UP000257109">
    <property type="component" value="Unassembled WGS sequence"/>
</dbReference>
<sequence length="73" mass="8561">MATWKDLDLSSLEEKDEEPNLCLMVKITSKDEDDKEKKDENLKEEKTNDLCKVNTFEVNEQLKKKKSLTLDKV</sequence>
<gene>
    <name evidence="1" type="ORF">CR513_27898</name>
</gene>
<keyword evidence="2" id="KW-1185">Reference proteome</keyword>
<name>A0A371GID3_MUCPR</name>
<proteinExistence type="predicted"/>
<dbReference type="EMBL" id="QJKJ01005443">
    <property type="protein sequence ID" value="RDX90270.1"/>
    <property type="molecule type" value="Genomic_DNA"/>
</dbReference>